<dbReference type="SUPFAM" id="SSF55874">
    <property type="entry name" value="ATPase domain of HSP90 chaperone/DNA topoisomerase II/histidine kinase"/>
    <property type="match status" value="1"/>
</dbReference>
<evidence type="ECO:0000256" key="2">
    <source>
        <dbReference type="ARBA" id="ARBA00012438"/>
    </source>
</evidence>
<dbReference type="Gene3D" id="3.30.565.10">
    <property type="entry name" value="Histidine kinase-like ATPase, C-terminal domain"/>
    <property type="match status" value="1"/>
</dbReference>
<feature type="signal peptide" evidence="12">
    <location>
        <begin position="1"/>
        <end position="22"/>
    </location>
</feature>
<dbReference type="Proteomes" id="UP000248917">
    <property type="component" value="Unassembled WGS sequence"/>
</dbReference>
<evidence type="ECO:0000313" key="15">
    <source>
        <dbReference type="Proteomes" id="UP000248917"/>
    </source>
</evidence>
<accession>A0A326S198</accession>
<dbReference type="InterPro" id="IPR041617">
    <property type="entry name" value="TPR_MalT"/>
</dbReference>
<dbReference type="Pfam" id="PF02518">
    <property type="entry name" value="HATPase_c"/>
    <property type="match status" value="1"/>
</dbReference>
<keyword evidence="8" id="KW-0902">Two-component regulatory system</keyword>
<sequence>MKNLTIVSFLLVLLCSGSNVFSQSPRQIIDSLKSRVEEKLPPDQLANMYGELGWQYAAINLDSAIFFGKMAVEKAEEAGEPKILAQAYSDLGSGILQKGNLDESKVLYLRSLQIREQIQDSLGMAKSYNALGFIHQRKYETDSAIGYFLKALPIFQKEKAELNAAAVLNNLGVIYQNLPDYQKAKQAYEEAIAIRERLEDFRSVIGSYNNLGTVYKYLGDFDQAETYFRKAIAKSVELEDPMNQAISYRIYAMFLLEKGDLDNLEDIARKGLVVARQVNTQYEVAALETALGSALNAKGKFREAKPLLIAAAKNFQEQGSEEDVLFPYFELISVYASLGQADSSRFYSNLYQQTLRTKVEKESKEIVAELETKYQTELKDLQIAEQQLQIKNQNLMIFGSLGLALILAVVGYLLYSQQKLKNRQLQQEGELKAALAQLETQNKLQEQRMLISRDLHDNIGAQLTFIISAIENLKYFEPIKEQLTSRYDSIANFTKQTITELRDTIWAMNSGQVTWDSLILRIQDYLQKARESKSSIQFDCLIEENIDRESKMNSSDSIQILRIVQEAVQNAVRYSDASRVEIKFHATKKDFVGVIHDNGKGFDQGTILLGNGLYNMQKRAEELGGKVEIKSGLGQGTSVKLSWPSK</sequence>
<keyword evidence="11" id="KW-1133">Transmembrane helix</keyword>
<comment type="catalytic activity">
    <reaction evidence="1">
        <text>ATP + protein L-histidine = ADP + protein N-phospho-L-histidine.</text>
        <dbReference type="EC" id="2.7.13.3"/>
    </reaction>
</comment>
<feature type="transmembrane region" description="Helical" evidence="11">
    <location>
        <begin position="395"/>
        <end position="415"/>
    </location>
</feature>
<dbReference type="GO" id="GO:0046983">
    <property type="term" value="F:protein dimerization activity"/>
    <property type="evidence" value="ECO:0007669"/>
    <property type="project" value="InterPro"/>
</dbReference>
<keyword evidence="15" id="KW-1185">Reference proteome</keyword>
<dbReference type="InterPro" id="IPR011712">
    <property type="entry name" value="Sig_transdc_His_kin_sub3_dim/P"/>
</dbReference>
<evidence type="ECO:0000256" key="10">
    <source>
        <dbReference type="SAM" id="Coils"/>
    </source>
</evidence>
<evidence type="ECO:0000256" key="9">
    <source>
        <dbReference type="PROSITE-ProRule" id="PRU00339"/>
    </source>
</evidence>
<dbReference type="RefSeq" id="WP_146250882.1">
    <property type="nucleotide sequence ID" value="NZ_QKTX01000006.1"/>
</dbReference>
<dbReference type="InterPro" id="IPR005467">
    <property type="entry name" value="His_kinase_dom"/>
</dbReference>
<keyword evidence="10" id="KW-0175">Coiled coil</keyword>
<evidence type="ECO:0000256" key="3">
    <source>
        <dbReference type="ARBA" id="ARBA00022553"/>
    </source>
</evidence>
<dbReference type="OrthoDB" id="1523646at2"/>
<dbReference type="GO" id="GO:0005524">
    <property type="term" value="F:ATP binding"/>
    <property type="evidence" value="ECO:0007669"/>
    <property type="project" value="UniProtKB-KW"/>
</dbReference>
<dbReference type="SMART" id="SM00387">
    <property type="entry name" value="HATPase_c"/>
    <property type="match status" value="1"/>
</dbReference>
<dbReference type="InterPro" id="IPR011990">
    <property type="entry name" value="TPR-like_helical_dom_sf"/>
</dbReference>
<gene>
    <name evidence="14" type="ORF">CLV31_10649</name>
</gene>
<feature type="repeat" description="TPR" evidence="9">
    <location>
        <begin position="165"/>
        <end position="198"/>
    </location>
</feature>
<dbReference type="EC" id="2.7.13.3" evidence="2"/>
<dbReference type="PROSITE" id="PS50293">
    <property type="entry name" value="TPR_REGION"/>
    <property type="match status" value="1"/>
</dbReference>
<keyword evidence="7" id="KW-0067">ATP-binding</keyword>
<evidence type="ECO:0000256" key="6">
    <source>
        <dbReference type="ARBA" id="ARBA00022777"/>
    </source>
</evidence>
<dbReference type="Gene3D" id="1.25.40.10">
    <property type="entry name" value="Tetratricopeptide repeat domain"/>
    <property type="match status" value="2"/>
</dbReference>
<dbReference type="SMART" id="SM00028">
    <property type="entry name" value="TPR"/>
    <property type="match status" value="5"/>
</dbReference>
<dbReference type="PROSITE" id="PS50005">
    <property type="entry name" value="TPR"/>
    <property type="match status" value="2"/>
</dbReference>
<dbReference type="Gene3D" id="1.20.5.1930">
    <property type="match status" value="1"/>
</dbReference>
<evidence type="ECO:0000256" key="7">
    <source>
        <dbReference type="ARBA" id="ARBA00022840"/>
    </source>
</evidence>
<dbReference type="SUPFAM" id="SSF48452">
    <property type="entry name" value="TPR-like"/>
    <property type="match status" value="3"/>
</dbReference>
<keyword evidence="11" id="KW-0472">Membrane</keyword>
<organism evidence="14 15">
    <name type="scientific">Algoriphagus aquaeductus</name>
    <dbReference type="NCBI Taxonomy" id="475299"/>
    <lineage>
        <taxon>Bacteria</taxon>
        <taxon>Pseudomonadati</taxon>
        <taxon>Bacteroidota</taxon>
        <taxon>Cytophagia</taxon>
        <taxon>Cytophagales</taxon>
        <taxon>Cyclobacteriaceae</taxon>
        <taxon>Algoriphagus</taxon>
    </lineage>
</organism>
<keyword evidence="9" id="KW-0802">TPR repeat</keyword>
<evidence type="ECO:0000256" key="11">
    <source>
        <dbReference type="SAM" id="Phobius"/>
    </source>
</evidence>
<dbReference type="PANTHER" id="PTHR24421">
    <property type="entry name" value="NITRATE/NITRITE SENSOR PROTEIN NARX-RELATED"/>
    <property type="match status" value="1"/>
</dbReference>
<dbReference type="Pfam" id="PF07730">
    <property type="entry name" value="HisKA_3"/>
    <property type="match status" value="1"/>
</dbReference>
<keyword evidence="12" id="KW-0732">Signal</keyword>
<feature type="domain" description="Histidine kinase" evidence="13">
    <location>
        <begin position="454"/>
        <end position="646"/>
    </location>
</feature>
<evidence type="ECO:0000259" key="13">
    <source>
        <dbReference type="PROSITE" id="PS50109"/>
    </source>
</evidence>
<dbReference type="InterPro" id="IPR050482">
    <property type="entry name" value="Sensor_HK_TwoCompSys"/>
</dbReference>
<feature type="chain" id="PRO_5016234560" description="histidine kinase" evidence="12">
    <location>
        <begin position="23"/>
        <end position="646"/>
    </location>
</feature>
<feature type="coiled-coil region" evidence="10">
    <location>
        <begin position="421"/>
        <end position="448"/>
    </location>
</feature>
<dbReference type="Pfam" id="PF17874">
    <property type="entry name" value="TPR_MalT"/>
    <property type="match status" value="1"/>
</dbReference>
<keyword evidence="6 14" id="KW-0418">Kinase</keyword>
<dbReference type="CDD" id="cd16917">
    <property type="entry name" value="HATPase_UhpB-NarQ-NarX-like"/>
    <property type="match status" value="1"/>
</dbReference>
<keyword evidence="4" id="KW-0808">Transferase</keyword>
<proteinExistence type="predicted"/>
<keyword evidence="11" id="KW-0812">Transmembrane</keyword>
<dbReference type="InterPro" id="IPR019734">
    <property type="entry name" value="TPR_rpt"/>
</dbReference>
<feature type="coiled-coil region" evidence="10">
    <location>
        <begin position="367"/>
        <end position="394"/>
    </location>
</feature>
<dbReference type="GO" id="GO:0016020">
    <property type="term" value="C:membrane"/>
    <property type="evidence" value="ECO:0007669"/>
    <property type="project" value="InterPro"/>
</dbReference>
<reference evidence="14 15" key="1">
    <citation type="submission" date="2018-06" db="EMBL/GenBank/DDBJ databases">
        <title>Genomic Encyclopedia of Archaeal and Bacterial Type Strains, Phase II (KMG-II): from individual species to whole genera.</title>
        <authorList>
            <person name="Goeker M."/>
        </authorList>
    </citation>
    <scope>NUCLEOTIDE SEQUENCE [LARGE SCALE GENOMIC DNA]</scope>
    <source>
        <strain evidence="14 15">T4</strain>
    </source>
</reference>
<evidence type="ECO:0000256" key="4">
    <source>
        <dbReference type="ARBA" id="ARBA00022679"/>
    </source>
</evidence>
<evidence type="ECO:0000256" key="5">
    <source>
        <dbReference type="ARBA" id="ARBA00022741"/>
    </source>
</evidence>
<keyword evidence="5" id="KW-0547">Nucleotide-binding</keyword>
<evidence type="ECO:0000313" key="14">
    <source>
        <dbReference type="EMBL" id="PZV83436.1"/>
    </source>
</evidence>
<feature type="repeat" description="TPR" evidence="9">
    <location>
        <begin position="205"/>
        <end position="238"/>
    </location>
</feature>
<comment type="caution">
    <text evidence="14">The sequence shown here is derived from an EMBL/GenBank/DDBJ whole genome shotgun (WGS) entry which is preliminary data.</text>
</comment>
<keyword evidence="3" id="KW-0597">Phosphoprotein</keyword>
<dbReference type="InterPro" id="IPR036890">
    <property type="entry name" value="HATPase_C_sf"/>
</dbReference>
<dbReference type="PANTHER" id="PTHR24421:SF10">
    <property type="entry name" value="NITRATE_NITRITE SENSOR PROTEIN NARQ"/>
    <property type="match status" value="1"/>
</dbReference>
<dbReference type="AlphaFoldDB" id="A0A326S198"/>
<evidence type="ECO:0000256" key="12">
    <source>
        <dbReference type="SAM" id="SignalP"/>
    </source>
</evidence>
<evidence type="ECO:0000256" key="1">
    <source>
        <dbReference type="ARBA" id="ARBA00000085"/>
    </source>
</evidence>
<protein>
    <recommendedName>
        <fullName evidence="2">histidine kinase</fullName>
        <ecNumber evidence="2">2.7.13.3</ecNumber>
    </recommendedName>
</protein>
<dbReference type="GO" id="GO:0000155">
    <property type="term" value="F:phosphorelay sensor kinase activity"/>
    <property type="evidence" value="ECO:0007669"/>
    <property type="project" value="InterPro"/>
</dbReference>
<dbReference type="EMBL" id="QKTX01000006">
    <property type="protein sequence ID" value="PZV83436.1"/>
    <property type="molecule type" value="Genomic_DNA"/>
</dbReference>
<name>A0A326S198_9BACT</name>
<evidence type="ECO:0000256" key="8">
    <source>
        <dbReference type="ARBA" id="ARBA00023012"/>
    </source>
</evidence>
<dbReference type="InterPro" id="IPR003594">
    <property type="entry name" value="HATPase_dom"/>
</dbReference>
<dbReference type="PROSITE" id="PS50109">
    <property type="entry name" value="HIS_KIN"/>
    <property type="match status" value="1"/>
</dbReference>